<name>A0ABS5W2P2_9SPHN</name>
<evidence type="ECO:0000313" key="1">
    <source>
        <dbReference type="EMBL" id="MBT2133964.1"/>
    </source>
</evidence>
<dbReference type="RefSeq" id="WP_214535329.1">
    <property type="nucleotide sequence ID" value="NZ_JAHFVK010000001.1"/>
</dbReference>
<dbReference type="Proteomes" id="UP000811255">
    <property type="component" value="Unassembled WGS sequence"/>
</dbReference>
<keyword evidence="2" id="KW-1185">Reference proteome</keyword>
<accession>A0ABS5W2P2</accession>
<reference evidence="1 2" key="1">
    <citation type="submission" date="2021-05" db="EMBL/GenBank/DDBJ databases">
        <title>Croceibacterium sp. LX-88 genome sequence.</title>
        <authorList>
            <person name="Luo X."/>
        </authorList>
    </citation>
    <scope>NUCLEOTIDE SEQUENCE [LARGE SCALE GENOMIC DNA]</scope>
    <source>
        <strain evidence="1 2">LX-88</strain>
    </source>
</reference>
<proteinExistence type="predicted"/>
<protein>
    <submittedName>
        <fullName evidence="1">Uncharacterized protein</fullName>
    </submittedName>
</protein>
<comment type="caution">
    <text evidence="1">The sequence shown here is derived from an EMBL/GenBank/DDBJ whole genome shotgun (WGS) entry which is preliminary data.</text>
</comment>
<organism evidence="1 2">
    <name type="scientific">Croceibacterium selenioxidans</name>
    <dbReference type="NCBI Taxonomy" id="2838833"/>
    <lineage>
        <taxon>Bacteria</taxon>
        <taxon>Pseudomonadati</taxon>
        <taxon>Pseudomonadota</taxon>
        <taxon>Alphaproteobacteria</taxon>
        <taxon>Sphingomonadales</taxon>
        <taxon>Erythrobacteraceae</taxon>
        <taxon>Croceibacterium</taxon>
    </lineage>
</organism>
<gene>
    <name evidence="1" type="ORF">KK137_06420</name>
</gene>
<dbReference type="EMBL" id="JAHFVK010000001">
    <property type="protein sequence ID" value="MBT2133964.1"/>
    <property type="molecule type" value="Genomic_DNA"/>
</dbReference>
<sequence>MTRRFANKTPNKAHQRAALTALLTMRDKPLSDSDKVSLSRSYGMPVSEIESIAANVCRGAA</sequence>
<evidence type="ECO:0000313" key="2">
    <source>
        <dbReference type="Proteomes" id="UP000811255"/>
    </source>
</evidence>